<evidence type="ECO:0000313" key="3">
    <source>
        <dbReference type="EMBL" id="MCN9239269.1"/>
    </source>
</evidence>
<reference evidence="3 4" key="1">
    <citation type="submission" date="2022-05" db="EMBL/GenBank/DDBJ databases">
        <title>Streptomyces sp. nov. RY43-2 isolated from soil of a peat swamp forest.</title>
        <authorList>
            <person name="Kanchanasin P."/>
            <person name="Tanasupawat S."/>
            <person name="Phongsopitanun W."/>
        </authorList>
    </citation>
    <scope>NUCLEOTIDE SEQUENCE [LARGE SCALE GENOMIC DNA]</scope>
    <source>
        <strain evidence="3 4">RY43-2</strain>
    </source>
</reference>
<proteinExistence type="predicted"/>
<organism evidence="3 4">
    <name type="scientific">Streptomyces macrolidinus</name>
    <dbReference type="NCBI Taxonomy" id="2952607"/>
    <lineage>
        <taxon>Bacteria</taxon>
        <taxon>Bacillati</taxon>
        <taxon>Actinomycetota</taxon>
        <taxon>Actinomycetes</taxon>
        <taxon>Kitasatosporales</taxon>
        <taxon>Streptomycetaceae</taxon>
        <taxon>Streptomyces</taxon>
    </lineage>
</organism>
<feature type="region of interest" description="Disordered" evidence="1">
    <location>
        <begin position="266"/>
        <end position="300"/>
    </location>
</feature>
<dbReference type="PANTHER" id="PTHR40763">
    <property type="entry name" value="MEMBRANE PROTEIN-RELATED"/>
    <property type="match status" value="1"/>
</dbReference>
<dbReference type="Pfam" id="PF08044">
    <property type="entry name" value="DUF1707"/>
    <property type="match status" value="1"/>
</dbReference>
<evidence type="ECO:0000256" key="1">
    <source>
        <dbReference type="SAM" id="MobiDB-lite"/>
    </source>
</evidence>
<accession>A0ABT0Z690</accession>
<dbReference type="EMBL" id="JAMWMR010000001">
    <property type="protein sequence ID" value="MCN9239269.1"/>
    <property type="molecule type" value="Genomic_DNA"/>
</dbReference>
<dbReference type="InterPro" id="IPR012551">
    <property type="entry name" value="DUF1707_SHOCT-like"/>
</dbReference>
<dbReference type="Proteomes" id="UP001523219">
    <property type="component" value="Unassembled WGS sequence"/>
</dbReference>
<gene>
    <name evidence="3" type="ORF">NGF19_00430</name>
</gene>
<evidence type="ECO:0000313" key="4">
    <source>
        <dbReference type="Proteomes" id="UP001523219"/>
    </source>
</evidence>
<keyword evidence="4" id="KW-1185">Reference proteome</keyword>
<protein>
    <submittedName>
        <fullName evidence="3">DUF1707 domain-containing protein</fullName>
    </submittedName>
</protein>
<evidence type="ECO:0000259" key="2">
    <source>
        <dbReference type="Pfam" id="PF08044"/>
    </source>
</evidence>
<feature type="domain" description="DUF1707" evidence="2">
    <location>
        <begin position="27"/>
        <end position="79"/>
    </location>
</feature>
<feature type="region of interest" description="Disordered" evidence="1">
    <location>
        <begin position="1"/>
        <end position="35"/>
    </location>
</feature>
<name>A0ABT0Z690_9ACTN</name>
<dbReference type="PANTHER" id="PTHR40763:SF4">
    <property type="entry name" value="DUF1707 DOMAIN-CONTAINING PROTEIN"/>
    <property type="match status" value="1"/>
</dbReference>
<sequence length="300" mass="33541">MTDAVSPGGTDDQRSTPSSPANSAPELRASDADRERVAEVLRDALAEGRLDMEEFEERLDATYRARTYAQLAPITQDLPAAGAVPPPVVSLAKEPEESGSWRQRIVGGDGSSSWAVAVMSGFQRKGRWTAPKRFNCFAFWGGGEIDLREASFADREIEINCIAIMGGVNVIVPPGVEVVVRGIGIMGGFDHTEEGVPPEPGAPRVVITGFAFWGGVGVERKLTRADRLRLKELRRQEKLDRKAARRELHASFREEVGEAHRSMLEGHRDLLRERQEEQRELQRERREARREERDRRRGGY</sequence>
<dbReference type="RefSeq" id="WP_252421331.1">
    <property type="nucleotide sequence ID" value="NZ_JAMWMR010000001.1"/>
</dbReference>
<comment type="caution">
    <text evidence="3">The sequence shown here is derived from an EMBL/GenBank/DDBJ whole genome shotgun (WGS) entry which is preliminary data.</text>
</comment>